<dbReference type="EMBL" id="WIQW01000022">
    <property type="protein sequence ID" value="KAF3101923.1"/>
    <property type="molecule type" value="Genomic_DNA"/>
</dbReference>
<dbReference type="Proteomes" id="UP000475325">
    <property type="component" value="Unassembled WGS sequence"/>
</dbReference>
<dbReference type="Pfam" id="PF12937">
    <property type="entry name" value="F-box-like"/>
    <property type="match status" value="1"/>
</dbReference>
<dbReference type="AlphaFoldDB" id="A0A7C8J8A1"/>
<evidence type="ECO:0000313" key="2">
    <source>
        <dbReference type="EMBL" id="KAF3101923.1"/>
    </source>
</evidence>
<dbReference type="InterPro" id="IPR001810">
    <property type="entry name" value="F-box_dom"/>
</dbReference>
<sequence>MYLSSLAPELLLNIISSLDANDLAQLVQTCRHLYNTSNRILRHEVDADTLEIVSDLWGHYTRGWDYGSARGGSMMFAVTFTIIDVEPGSKPRVSNLGSASQAIFNILADQITKRNKRIVDGKFRIGNEILDRDSIGYILRALNKYSHVHPASEFSITSLSTEFSLSQHDLSTFFDTRKLTKLSLRFPAAFWEYDYSMGFPNSEASQQAHFALNKKLLRDIRNLRDLLLKVSNLEVLSLRPHVSFFRVIQPLLVLPPALDELGQAVEGLTKLHTLKISDYLFHPAFFLPVPKTVKKLQYKKVNKLSQEWWSRFAKAPLTNVEGLSIRSDGIGLRSGGVFQKSERGFNIEDIEIRSLKRFLCQGVGNPCLPKDLVECINRRNTGLEQSVSY</sequence>
<accession>A0A7C8J8A1</accession>
<dbReference type="InterPro" id="IPR036047">
    <property type="entry name" value="F-box-like_dom_sf"/>
</dbReference>
<comment type="caution">
    <text evidence="2">The sequence shown here is derived from an EMBL/GenBank/DDBJ whole genome shotgun (WGS) entry which is preliminary data.</text>
</comment>
<feature type="domain" description="F-box" evidence="1">
    <location>
        <begin position="1"/>
        <end position="44"/>
    </location>
</feature>
<dbReference type="PROSITE" id="PS50181">
    <property type="entry name" value="FBOX"/>
    <property type="match status" value="1"/>
</dbReference>
<protein>
    <recommendedName>
        <fullName evidence="1">F-box domain-containing protein</fullName>
    </recommendedName>
</protein>
<dbReference type="SUPFAM" id="SSF81383">
    <property type="entry name" value="F-box domain"/>
    <property type="match status" value="1"/>
</dbReference>
<proteinExistence type="predicted"/>
<name>A0A7C8J8A1_ORBOL</name>
<reference evidence="2 3" key="1">
    <citation type="submission" date="2019-06" db="EMBL/GenBank/DDBJ databases">
        <authorList>
            <person name="Palmer J.M."/>
        </authorList>
    </citation>
    <scope>NUCLEOTIDE SEQUENCE [LARGE SCALE GENOMIC DNA]</scope>
    <source>
        <strain evidence="2 3">TWF102</strain>
    </source>
</reference>
<gene>
    <name evidence="2" type="ORF">TWF102_004662</name>
</gene>
<organism evidence="2 3">
    <name type="scientific">Orbilia oligospora</name>
    <name type="common">Nematode-trapping fungus</name>
    <name type="synonym">Arthrobotrys oligospora</name>
    <dbReference type="NCBI Taxonomy" id="2813651"/>
    <lineage>
        <taxon>Eukaryota</taxon>
        <taxon>Fungi</taxon>
        <taxon>Dikarya</taxon>
        <taxon>Ascomycota</taxon>
        <taxon>Pezizomycotina</taxon>
        <taxon>Orbiliomycetes</taxon>
        <taxon>Orbiliales</taxon>
        <taxon>Orbiliaceae</taxon>
        <taxon>Orbilia</taxon>
    </lineage>
</organism>
<dbReference type="CDD" id="cd09917">
    <property type="entry name" value="F-box_SF"/>
    <property type="match status" value="1"/>
</dbReference>
<evidence type="ECO:0000313" key="3">
    <source>
        <dbReference type="Proteomes" id="UP000475325"/>
    </source>
</evidence>
<dbReference type="Gene3D" id="1.20.1280.50">
    <property type="match status" value="1"/>
</dbReference>
<evidence type="ECO:0000259" key="1">
    <source>
        <dbReference type="PROSITE" id="PS50181"/>
    </source>
</evidence>